<protein>
    <submittedName>
        <fullName evidence="1">Uncharacterized protein</fullName>
    </submittedName>
</protein>
<comment type="caution">
    <text evidence="1">The sequence shown here is derived from an EMBL/GenBank/DDBJ whole genome shotgun (WGS) entry which is preliminary data.</text>
</comment>
<organism evidence="1 2">
    <name type="scientific">Sorangium cellulosum</name>
    <name type="common">Polyangium cellulosum</name>
    <dbReference type="NCBI Taxonomy" id="56"/>
    <lineage>
        <taxon>Bacteria</taxon>
        <taxon>Pseudomonadati</taxon>
        <taxon>Myxococcota</taxon>
        <taxon>Polyangia</taxon>
        <taxon>Polyangiales</taxon>
        <taxon>Polyangiaceae</taxon>
        <taxon>Sorangium</taxon>
    </lineage>
</organism>
<evidence type="ECO:0000313" key="1">
    <source>
        <dbReference type="EMBL" id="KYF59301.1"/>
    </source>
</evidence>
<gene>
    <name evidence="1" type="ORF">BE08_43295</name>
</gene>
<accession>A0A150PU62</accession>
<reference evidence="1 2" key="1">
    <citation type="submission" date="2014-02" db="EMBL/GenBank/DDBJ databases">
        <title>The small core and large imbalanced accessory genome model reveals a collaborative survival strategy of Sorangium cellulosum strains in nature.</title>
        <authorList>
            <person name="Han K."/>
            <person name="Peng R."/>
            <person name="Blom J."/>
            <person name="Li Y.-Z."/>
        </authorList>
    </citation>
    <scope>NUCLEOTIDE SEQUENCE [LARGE SCALE GENOMIC DNA]</scope>
    <source>
        <strain evidence="1 2">So0157-25</strain>
    </source>
</reference>
<dbReference type="EMBL" id="JELY01000461">
    <property type="protein sequence ID" value="KYF59301.1"/>
    <property type="molecule type" value="Genomic_DNA"/>
</dbReference>
<evidence type="ECO:0000313" key="2">
    <source>
        <dbReference type="Proteomes" id="UP000075420"/>
    </source>
</evidence>
<sequence length="83" mass="9437">MRRDECGRGSPVELVWKLRQPLGTLRVFELAPAVGGGREPARRQRCEHLAPFRPDAPEERDKLMSPFLDKAHFVTSPRASCPR</sequence>
<dbReference type="Proteomes" id="UP000075420">
    <property type="component" value="Unassembled WGS sequence"/>
</dbReference>
<name>A0A150PU62_SORCE</name>
<proteinExistence type="predicted"/>
<dbReference type="AlphaFoldDB" id="A0A150PU62"/>